<organism evidence="9 10">
    <name type="scientific">Paenibacillus terricola</name>
    <dbReference type="NCBI Taxonomy" id="2763503"/>
    <lineage>
        <taxon>Bacteria</taxon>
        <taxon>Bacillati</taxon>
        <taxon>Bacillota</taxon>
        <taxon>Bacilli</taxon>
        <taxon>Bacillales</taxon>
        <taxon>Paenibacillaceae</taxon>
        <taxon>Paenibacillus</taxon>
    </lineage>
</organism>
<name>A0ABR8MSE5_9BACL</name>
<keyword evidence="6 7" id="KW-0961">Cell wall biogenesis/degradation</keyword>
<feature type="site" description="Important for catalytic activity" evidence="7">
    <location>
        <position position="259"/>
    </location>
</feature>
<dbReference type="NCBIfam" id="TIGR00247">
    <property type="entry name" value="endolytic transglycosylase MltG"/>
    <property type="match status" value="1"/>
</dbReference>
<dbReference type="InterPro" id="IPR003770">
    <property type="entry name" value="MLTG-like"/>
</dbReference>
<dbReference type="PANTHER" id="PTHR30518:SF2">
    <property type="entry name" value="ENDOLYTIC MUREIN TRANSGLYCOSYLASE"/>
    <property type="match status" value="1"/>
</dbReference>
<evidence type="ECO:0000313" key="9">
    <source>
        <dbReference type="EMBL" id="MBD3917827.1"/>
    </source>
</evidence>
<comment type="catalytic activity">
    <reaction evidence="7">
        <text>a peptidoglycan chain = a peptidoglycan chain with N-acetyl-1,6-anhydromuramyl-[peptide] at the reducing end + a peptidoglycan chain with N-acetylglucosamine at the non-reducing end.</text>
        <dbReference type="EC" id="4.2.2.29"/>
    </reaction>
</comment>
<comment type="caution">
    <text evidence="9">The sequence shown here is derived from an EMBL/GenBank/DDBJ whole genome shotgun (WGS) entry which is preliminary data.</text>
</comment>
<gene>
    <name evidence="7 9" type="primary">mltG</name>
    <name evidence="9" type="ORF">H8B09_03610</name>
</gene>
<keyword evidence="2 7" id="KW-0812">Transmembrane</keyword>
<comment type="subcellular location">
    <subcellularLocation>
        <location evidence="7">Cell membrane</location>
        <topology evidence="7">Single-pass membrane protein</topology>
    </subcellularLocation>
</comment>
<feature type="region of interest" description="Disordered" evidence="8">
    <location>
        <begin position="1"/>
        <end position="24"/>
    </location>
</feature>
<evidence type="ECO:0000256" key="2">
    <source>
        <dbReference type="ARBA" id="ARBA00022692"/>
    </source>
</evidence>
<dbReference type="PANTHER" id="PTHR30518">
    <property type="entry name" value="ENDOLYTIC MUREIN TRANSGLYCOSYLASE"/>
    <property type="match status" value="1"/>
</dbReference>
<proteinExistence type="inferred from homology"/>
<accession>A0ABR8MSE5</accession>
<dbReference type="CDD" id="cd08010">
    <property type="entry name" value="MltG_like"/>
    <property type="match status" value="1"/>
</dbReference>
<dbReference type="EMBL" id="JACXZA010000001">
    <property type="protein sequence ID" value="MBD3917827.1"/>
    <property type="molecule type" value="Genomic_DNA"/>
</dbReference>
<evidence type="ECO:0000256" key="8">
    <source>
        <dbReference type="SAM" id="MobiDB-lite"/>
    </source>
</evidence>
<feature type="compositionally biased region" description="Polar residues" evidence="8">
    <location>
        <begin position="1"/>
        <end position="11"/>
    </location>
</feature>
<dbReference type="EC" id="4.2.2.29" evidence="7"/>
<keyword evidence="5 7" id="KW-0456">Lyase</keyword>
<reference evidence="9 10" key="1">
    <citation type="submission" date="2020-09" db="EMBL/GenBank/DDBJ databases">
        <title>Paenibacillus sp. strain PR3 16S rRNA gene Genome sequencing and assembly.</title>
        <authorList>
            <person name="Kim J."/>
        </authorList>
    </citation>
    <scope>NUCLEOTIDE SEQUENCE [LARGE SCALE GENOMIC DNA]</scope>
    <source>
        <strain evidence="9 10">PR3</strain>
    </source>
</reference>
<dbReference type="HAMAP" id="MF_02065">
    <property type="entry name" value="MltG"/>
    <property type="match status" value="1"/>
</dbReference>
<evidence type="ECO:0000256" key="6">
    <source>
        <dbReference type="ARBA" id="ARBA00023316"/>
    </source>
</evidence>
<keyword evidence="4 7" id="KW-0472">Membrane</keyword>
<comment type="function">
    <text evidence="7">Functions as a peptidoglycan terminase that cleaves nascent peptidoglycan strands endolytically to terminate their elongation.</text>
</comment>
<protein>
    <recommendedName>
        <fullName evidence="7">Endolytic murein transglycosylase</fullName>
        <ecNumber evidence="7">4.2.2.29</ecNumber>
    </recommendedName>
    <alternativeName>
        <fullName evidence="7">Peptidoglycan lytic transglycosylase</fullName>
    </alternativeName>
    <alternativeName>
        <fullName evidence="7">Peptidoglycan polymerization terminase</fullName>
    </alternativeName>
</protein>
<keyword evidence="3 7" id="KW-1133">Transmembrane helix</keyword>
<evidence type="ECO:0000256" key="1">
    <source>
        <dbReference type="ARBA" id="ARBA00022475"/>
    </source>
</evidence>
<dbReference type="Pfam" id="PF02618">
    <property type="entry name" value="YceG"/>
    <property type="match status" value="1"/>
</dbReference>
<evidence type="ECO:0000256" key="5">
    <source>
        <dbReference type="ARBA" id="ARBA00023239"/>
    </source>
</evidence>
<dbReference type="Proteomes" id="UP000609346">
    <property type="component" value="Unassembled WGS sequence"/>
</dbReference>
<evidence type="ECO:0000313" key="10">
    <source>
        <dbReference type="Proteomes" id="UP000609346"/>
    </source>
</evidence>
<comment type="similarity">
    <text evidence="7">Belongs to the transglycosylase MltG family.</text>
</comment>
<evidence type="ECO:0000256" key="7">
    <source>
        <dbReference type="HAMAP-Rule" id="MF_02065"/>
    </source>
</evidence>
<feature type="transmembrane region" description="Helical" evidence="7">
    <location>
        <begin position="31"/>
        <end position="55"/>
    </location>
</feature>
<dbReference type="Gene3D" id="3.30.1490.480">
    <property type="entry name" value="Endolytic murein transglycosylase"/>
    <property type="match status" value="2"/>
</dbReference>
<keyword evidence="10" id="KW-1185">Reference proteome</keyword>
<evidence type="ECO:0000256" key="4">
    <source>
        <dbReference type="ARBA" id="ARBA00023136"/>
    </source>
</evidence>
<dbReference type="Gene3D" id="3.30.160.60">
    <property type="entry name" value="Classic Zinc Finger"/>
    <property type="match status" value="1"/>
</dbReference>
<evidence type="ECO:0000256" key="3">
    <source>
        <dbReference type="ARBA" id="ARBA00022989"/>
    </source>
</evidence>
<sequence>MEEHTLSQYPQSYHEEDEYEPLPTGPRRSRITMWVILTLLGIMLLGAGSVALYVWNGLRPTQAGDPIRIEVKSGTSPFNLAEQLEDEGIIRSAFIFKYYLKLKDEGNRFQAGAYEMTPGMELDAVIAKLNAGDTVKAETVKFTIPEGFTAVQIAAKLADEGIVNQDEMMKLIDENRNWEDVDSVLQIPTDSKELHHLEGYLFPETYELKKGVTAEEIIKRMLSETDRKLNSVAELDEKLESLGLTVHQMLTIASLIEREVVVDEERPIVASVIYNRIKAGMPLQIDATIQYLLDKQKERLMEKDLEVVSPYNTYLNKGLPPGPIASPSLKSIQAALSPDTTDYLYYVTKKDGSHSHLFAKTYKEHLRNIEESNKTAG</sequence>
<keyword evidence="1 7" id="KW-1003">Cell membrane</keyword>